<keyword evidence="3" id="KW-1185">Reference proteome</keyword>
<comment type="caution">
    <text evidence="2">The sequence shown here is derived from an EMBL/GenBank/DDBJ whole genome shotgun (WGS) entry which is preliminary data.</text>
</comment>
<organism evidence="2 3">
    <name type="scientific">Hibiscus sabdariffa</name>
    <name type="common">roselle</name>
    <dbReference type="NCBI Taxonomy" id="183260"/>
    <lineage>
        <taxon>Eukaryota</taxon>
        <taxon>Viridiplantae</taxon>
        <taxon>Streptophyta</taxon>
        <taxon>Embryophyta</taxon>
        <taxon>Tracheophyta</taxon>
        <taxon>Spermatophyta</taxon>
        <taxon>Magnoliopsida</taxon>
        <taxon>eudicotyledons</taxon>
        <taxon>Gunneridae</taxon>
        <taxon>Pentapetalae</taxon>
        <taxon>rosids</taxon>
        <taxon>malvids</taxon>
        <taxon>Malvales</taxon>
        <taxon>Malvaceae</taxon>
        <taxon>Malvoideae</taxon>
        <taxon>Hibiscus</taxon>
    </lineage>
</organism>
<keyword evidence="1" id="KW-1133">Transmembrane helix</keyword>
<protein>
    <submittedName>
        <fullName evidence="2">Uncharacterized protein</fullName>
    </submittedName>
</protein>
<evidence type="ECO:0000256" key="1">
    <source>
        <dbReference type="SAM" id="Phobius"/>
    </source>
</evidence>
<dbReference type="Proteomes" id="UP001472677">
    <property type="component" value="Unassembled WGS sequence"/>
</dbReference>
<feature type="transmembrane region" description="Helical" evidence="1">
    <location>
        <begin position="17"/>
        <end position="38"/>
    </location>
</feature>
<name>A0ABR2CNT5_9ROSI</name>
<sequence>MELVRGFNESYWDTVSVLFHSGLVLFLSFASCLIFQFWQFNTRFPFSLLRVLHGGPSSETIRSEYRRLQVSGSPINHGQQLKSTEARVLLATVRIDIEVFGKKTSTKTGMAYMKQVIEVPTSLLQLLFPNSRRKAYKY</sequence>
<dbReference type="EMBL" id="JBBPBM010000048">
    <property type="protein sequence ID" value="KAK8521306.1"/>
    <property type="molecule type" value="Genomic_DNA"/>
</dbReference>
<dbReference type="PROSITE" id="PS51257">
    <property type="entry name" value="PROKAR_LIPOPROTEIN"/>
    <property type="match status" value="1"/>
</dbReference>
<gene>
    <name evidence="2" type="ORF">V6N12_005215</name>
</gene>
<keyword evidence="1" id="KW-0812">Transmembrane</keyword>
<evidence type="ECO:0000313" key="2">
    <source>
        <dbReference type="EMBL" id="KAK8521306.1"/>
    </source>
</evidence>
<proteinExistence type="predicted"/>
<accession>A0ABR2CNT5</accession>
<evidence type="ECO:0000313" key="3">
    <source>
        <dbReference type="Proteomes" id="UP001472677"/>
    </source>
</evidence>
<keyword evidence="1" id="KW-0472">Membrane</keyword>
<reference evidence="2 3" key="1">
    <citation type="journal article" date="2024" name="G3 (Bethesda)">
        <title>Genome assembly of Hibiscus sabdariffa L. provides insights into metabolisms of medicinal natural products.</title>
        <authorList>
            <person name="Kim T."/>
        </authorList>
    </citation>
    <scope>NUCLEOTIDE SEQUENCE [LARGE SCALE GENOMIC DNA]</scope>
    <source>
        <strain evidence="2">TK-2024</strain>
        <tissue evidence="2">Old leaves</tissue>
    </source>
</reference>